<comment type="similarity">
    <text evidence="1">Belongs to the SIMIBI class G3E GTPase family. HypB/HupM subfamily.</text>
</comment>
<dbReference type="Gene3D" id="3.40.50.300">
    <property type="entry name" value="P-loop containing nucleotide triphosphate hydrolases"/>
    <property type="match status" value="1"/>
</dbReference>
<evidence type="ECO:0000256" key="8">
    <source>
        <dbReference type="SAM" id="MobiDB-lite"/>
    </source>
</evidence>
<dbReference type="CDD" id="cd05390">
    <property type="entry name" value="HypB"/>
    <property type="match status" value="1"/>
</dbReference>
<keyword evidence="6" id="KW-0862">Zinc</keyword>
<evidence type="ECO:0000256" key="6">
    <source>
        <dbReference type="ARBA" id="ARBA00022833"/>
    </source>
</evidence>
<evidence type="ECO:0000313" key="10">
    <source>
        <dbReference type="EMBL" id="GAA0938948.1"/>
    </source>
</evidence>
<gene>
    <name evidence="10" type="ORF">GCM10009554_28290</name>
</gene>
<dbReference type="SUPFAM" id="SSF52540">
    <property type="entry name" value="P-loop containing nucleoside triphosphate hydrolases"/>
    <property type="match status" value="1"/>
</dbReference>
<comment type="caution">
    <text evidence="10">The sequence shown here is derived from an EMBL/GenBank/DDBJ whole genome shotgun (WGS) entry which is preliminary data.</text>
</comment>
<dbReference type="EMBL" id="BAAAHK010000007">
    <property type="protein sequence ID" value="GAA0938948.1"/>
    <property type="molecule type" value="Genomic_DNA"/>
</dbReference>
<keyword evidence="3" id="KW-0479">Metal-binding</keyword>
<feature type="region of interest" description="Disordered" evidence="8">
    <location>
        <begin position="24"/>
        <end position="90"/>
    </location>
</feature>
<evidence type="ECO:0000256" key="3">
    <source>
        <dbReference type="ARBA" id="ARBA00022723"/>
    </source>
</evidence>
<dbReference type="InterPro" id="IPR004392">
    <property type="entry name" value="Hyd_mat_HypB"/>
</dbReference>
<feature type="domain" description="CobW/HypB/UreG nucleotide-binding" evidence="9">
    <location>
        <begin position="127"/>
        <end position="287"/>
    </location>
</feature>
<evidence type="ECO:0000256" key="4">
    <source>
        <dbReference type="ARBA" id="ARBA00022741"/>
    </source>
</evidence>
<organism evidence="10 11">
    <name type="scientific">Kribbella koreensis</name>
    <dbReference type="NCBI Taxonomy" id="57909"/>
    <lineage>
        <taxon>Bacteria</taxon>
        <taxon>Bacillati</taxon>
        <taxon>Actinomycetota</taxon>
        <taxon>Actinomycetes</taxon>
        <taxon>Propionibacteriales</taxon>
        <taxon>Kribbellaceae</taxon>
        <taxon>Kribbella</taxon>
    </lineage>
</organism>
<keyword evidence="5" id="KW-0378">Hydrolase</keyword>
<proteinExistence type="inferred from homology"/>
<evidence type="ECO:0000256" key="2">
    <source>
        <dbReference type="ARBA" id="ARBA00022596"/>
    </source>
</evidence>
<dbReference type="RefSeq" id="WP_343968858.1">
    <property type="nucleotide sequence ID" value="NZ_BAAAHK010000007.1"/>
</dbReference>
<dbReference type="Proteomes" id="UP001500542">
    <property type="component" value="Unassembled WGS sequence"/>
</dbReference>
<evidence type="ECO:0000256" key="1">
    <source>
        <dbReference type="ARBA" id="ARBA00006211"/>
    </source>
</evidence>
<evidence type="ECO:0000256" key="7">
    <source>
        <dbReference type="ARBA" id="ARBA00023134"/>
    </source>
</evidence>
<name>A0ABN1Q834_9ACTN</name>
<dbReference type="NCBIfam" id="TIGR00073">
    <property type="entry name" value="hypB"/>
    <property type="match status" value="1"/>
</dbReference>
<protein>
    <recommendedName>
        <fullName evidence="9">CobW/HypB/UreG nucleotide-binding domain-containing protein</fullName>
    </recommendedName>
</protein>
<dbReference type="PANTHER" id="PTHR30134:SF2">
    <property type="entry name" value="HYDROGENASE MATURATION FACTOR HYPB"/>
    <property type="match status" value="1"/>
</dbReference>
<dbReference type="PANTHER" id="PTHR30134">
    <property type="entry name" value="HYDROGENASE PROTEIN ASSEMBLY PROTEIN, NICKEL CHAPERONE"/>
    <property type="match status" value="1"/>
</dbReference>
<accession>A0ABN1Q834</accession>
<dbReference type="Pfam" id="PF02492">
    <property type="entry name" value="cobW"/>
    <property type="match status" value="1"/>
</dbReference>
<keyword evidence="2" id="KW-0533">Nickel</keyword>
<keyword evidence="7" id="KW-0342">GTP-binding</keyword>
<evidence type="ECO:0000259" key="9">
    <source>
        <dbReference type="Pfam" id="PF02492"/>
    </source>
</evidence>
<keyword evidence="11" id="KW-1185">Reference proteome</keyword>
<sequence>MCSTCGCGQPGDGGTRLTVVHAHDHHHDPTDHHHEHDEHGHDVEHGHGHGHDTGDGHAHGHDDEHGHGHGHDTGDGHGHGDDAGHGHSHQLVQETKTVLLEQEILAKNDGLAAANRHLLQERGIAAVNLMSSPGSGKTTLLEHTIRAIGDRRQALVIEGDQETLYDAERIRATGTKVVQINTGAGCHLDAQMLTSGLAELAPPDGSLVFVENVGNLVCPALFDLGEAARVVIISVTEGADKPAKYPYMFRTADLVLLNKIDLLRYVDFDVDLCLRLIAQIKPDAKILQVSATKGTGMEAWYDWLSRL</sequence>
<evidence type="ECO:0000313" key="11">
    <source>
        <dbReference type="Proteomes" id="UP001500542"/>
    </source>
</evidence>
<reference evidence="10 11" key="1">
    <citation type="journal article" date="2019" name="Int. J. Syst. Evol. Microbiol.">
        <title>The Global Catalogue of Microorganisms (GCM) 10K type strain sequencing project: providing services to taxonomists for standard genome sequencing and annotation.</title>
        <authorList>
            <consortium name="The Broad Institute Genomics Platform"/>
            <consortium name="The Broad Institute Genome Sequencing Center for Infectious Disease"/>
            <person name="Wu L."/>
            <person name="Ma J."/>
        </authorList>
    </citation>
    <scope>NUCLEOTIDE SEQUENCE [LARGE SCALE GENOMIC DNA]</scope>
    <source>
        <strain evidence="10 11">JCM 10977</strain>
    </source>
</reference>
<keyword evidence="4" id="KW-0547">Nucleotide-binding</keyword>
<dbReference type="InterPro" id="IPR027417">
    <property type="entry name" value="P-loop_NTPase"/>
</dbReference>
<dbReference type="InterPro" id="IPR003495">
    <property type="entry name" value="CobW/HypB/UreG_nucleotide-bd"/>
</dbReference>
<feature type="compositionally biased region" description="Basic and acidic residues" evidence="8">
    <location>
        <begin position="24"/>
        <end position="85"/>
    </location>
</feature>
<evidence type="ECO:0000256" key="5">
    <source>
        <dbReference type="ARBA" id="ARBA00022801"/>
    </source>
</evidence>